<gene>
    <name evidence="2" type="ORF">MESS2_1000070</name>
</gene>
<name>M5ETM9_9HYPH</name>
<dbReference type="AlphaFoldDB" id="M5ETM9"/>
<proteinExistence type="predicted"/>
<feature type="coiled-coil region" evidence="1">
    <location>
        <begin position="1"/>
        <end position="34"/>
    </location>
</feature>
<protein>
    <submittedName>
        <fullName evidence="2">Uncharacterized protein</fullName>
    </submittedName>
</protein>
<evidence type="ECO:0000313" key="3">
    <source>
        <dbReference type="Proteomes" id="UP000012062"/>
    </source>
</evidence>
<keyword evidence="1" id="KW-0175">Coiled coil</keyword>
<comment type="caution">
    <text evidence="2">The sequence shown here is derived from an EMBL/GenBank/DDBJ whole genome shotgun (WGS) entry which is preliminary data.</text>
</comment>
<dbReference type="Proteomes" id="UP000012062">
    <property type="component" value="Unassembled WGS sequence"/>
</dbReference>
<accession>M5ETM9</accession>
<reference evidence="2 3" key="1">
    <citation type="submission" date="2013-02" db="EMBL/GenBank/DDBJ databases">
        <authorList>
            <person name="Genoscope - CEA"/>
        </authorList>
    </citation>
    <scope>NUCLEOTIDE SEQUENCE [LARGE SCALE GENOMIC DNA]</scope>
    <source>
        <strain evidence="2 3">STM 2683</strain>
    </source>
</reference>
<organism evidence="2 3">
    <name type="scientific">Mesorhizobium metallidurans STM 2683</name>
    <dbReference type="NCBI Taxonomy" id="1297569"/>
    <lineage>
        <taxon>Bacteria</taxon>
        <taxon>Pseudomonadati</taxon>
        <taxon>Pseudomonadota</taxon>
        <taxon>Alphaproteobacteria</taxon>
        <taxon>Hyphomicrobiales</taxon>
        <taxon>Phyllobacteriaceae</taxon>
        <taxon>Mesorhizobium</taxon>
    </lineage>
</organism>
<dbReference type="EMBL" id="CAUM01000003">
    <property type="protein sequence ID" value="CCV03056.1"/>
    <property type="molecule type" value="Genomic_DNA"/>
</dbReference>
<sequence>MQDVEKKLRMIEQRKDLLRRCNAIEREIREARSIQDMGDVEAMLDAADRPALEAEQVEPRARFEDQDRRVRELLRHTAKRPTRWKPSTAIVP</sequence>
<evidence type="ECO:0000256" key="1">
    <source>
        <dbReference type="SAM" id="Coils"/>
    </source>
</evidence>
<evidence type="ECO:0000313" key="2">
    <source>
        <dbReference type="EMBL" id="CCV03056.1"/>
    </source>
</evidence>
<dbReference type="STRING" id="1297569.MESS2_1000070"/>
<keyword evidence="3" id="KW-1185">Reference proteome</keyword>